<name>A0A917Q4H7_9HYPH</name>
<dbReference type="AlphaFoldDB" id="A0A917Q4H7"/>
<dbReference type="RefSeq" id="WP_188908980.1">
    <property type="nucleotide sequence ID" value="NZ_BMMF01000001.1"/>
</dbReference>
<keyword evidence="2" id="KW-1185">Reference proteome</keyword>
<dbReference type="SUPFAM" id="SSF53474">
    <property type="entry name" value="alpha/beta-Hydrolases"/>
    <property type="match status" value="1"/>
</dbReference>
<dbReference type="Gene3D" id="3.40.50.1820">
    <property type="entry name" value="alpha/beta hydrolase"/>
    <property type="match status" value="1"/>
</dbReference>
<sequence>MTDLAALADALARPGRHAVPFVDEAGYREGPIMLQCYRAAGYDPAREPVFVQHGMLRNGDDYRDFWIEAADRHGLLVVAPTFSDEHYPGPESYNNGRVLDAEGGVRPRAQWGYASLARIFAALREAGVTTAATARLFGHSAGGQFVHRLAGLEPNVPFAEMIASNAGWYTLPLLDKAFPEGLGGIGLDEGDLRRLFALPLVILAGAGDIATDDPHLPSNPEALAQGPHRFARARNYLEVARREAERLGVPLAWRLVEVAHIGHDGRAMSAVAARLWYTGAIPDEAELASLAGQRAA</sequence>
<comment type="caution">
    <text evidence="1">The sequence shown here is derived from an EMBL/GenBank/DDBJ whole genome shotgun (WGS) entry which is preliminary data.</text>
</comment>
<dbReference type="GO" id="GO:0016787">
    <property type="term" value="F:hydrolase activity"/>
    <property type="evidence" value="ECO:0007669"/>
    <property type="project" value="UniProtKB-KW"/>
</dbReference>
<dbReference type="InterPro" id="IPR029058">
    <property type="entry name" value="AB_hydrolase_fold"/>
</dbReference>
<dbReference type="Proteomes" id="UP000600449">
    <property type="component" value="Unassembled WGS sequence"/>
</dbReference>
<accession>A0A917Q4H7</accession>
<proteinExistence type="predicted"/>
<protein>
    <submittedName>
        <fullName evidence="1">Hydrolase</fullName>
    </submittedName>
</protein>
<dbReference type="EMBL" id="BMMF01000001">
    <property type="protein sequence ID" value="GGK20619.1"/>
    <property type="molecule type" value="Genomic_DNA"/>
</dbReference>
<reference evidence="1 2" key="1">
    <citation type="journal article" date="2014" name="Int. J. Syst. Evol. Microbiol.">
        <title>Complete genome sequence of Corynebacterium casei LMG S-19264T (=DSM 44701T), isolated from a smear-ripened cheese.</title>
        <authorList>
            <consortium name="US DOE Joint Genome Institute (JGI-PGF)"/>
            <person name="Walter F."/>
            <person name="Albersmeier A."/>
            <person name="Kalinowski J."/>
            <person name="Ruckert C."/>
        </authorList>
    </citation>
    <scope>NUCLEOTIDE SEQUENCE [LARGE SCALE GENOMIC DNA]</scope>
    <source>
        <strain evidence="1 2">CGMCC 1.9161</strain>
    </source>
</reference>
<organism evidence="1 2">
    <name type="scientific">Salinarimonas ramus</name>
    <dbReference type="NCBI Taxonomy" id="690164"/>
    <lineage>
        <taxon>Bacteria</taxon>
        <taxon>Pseudomonadati</taxon>
        <taxon>Pseudomonadota</taxon>
        <taxon>Alphaproteobacteria</taxon>
        <taxon>Hyphomicrobiales</taxon>
        <taxon>Salinarimonadaceae</taxon>
        <taxon>Salinarimonas</taxon>
    </lineage>
</organism>
<evidence type="ECO:0000313" key="2">
    <source>
        <dbReference type="Proteomes" id="UP000600449"/>
    </source>
</evidence>
<gene>
    <name evidence="1" type="ORF">GCM10011322_04120</name>
</gene>
<keyword evidence="1" id="KW-0378">Hydrolase</keyword>
<evidence type="ECO:0000313" key="1">
    <source>
        <dbReference type="EMBL" id="GGK20619.1"/>
    </source>
</evidence>